<dbReference type="RefSeq" id="WP_048693445.1">
    <property type="nucleotide sequence ID" value="NZ_KQ130495.1"/>
</dbReference>
<protein>
    <recommendedName>
        <fullName evidence="2">Ice-binding protein C-terminal domain-containing protein</fullName>
    </recommendedName>
</protein>
<sequence length="345" mass="35831">MKKLNKLALGIALSTVSAFSQAGTIITNWGYINEAGFANATTGYAKEVQTVNGAKNSFLDPNTLQPLDSTGAASPTNGNNWALNYEDGLVYDLGTAGYVSGSSNVSDSSTGLSIFEEPTVNNPAGIPSGALYDEICWGKGPSCLSFKDGNGADVSRLEGTATVNANGGTNWNTGTTMSHKNKITGSPSLTSIDLIDGLKLFSNEVVGGQLPLIELGFDIIFNETYDAPELFDYAPDDAFIVSIPAEFNSLVTFGADYIDITLGLDLTGAVAAGYHTDYEVVTRISGLEVVSVSNNQAFGLITPEGGTNLLNAAFAIRAVGVPEPVSIAIFGLGLLGLAGASRRKA</sequence>
<organism evidence="3 4">
    <name type="scientific">Catenovulum maritimum</name>
    <dbReference type="NCBI Taxonomy" id="1513271"/>
    <lineage>
        <taxon>Bacteria</taxon>
        <taxon>Pseudomonadati</taxon>
        <taxon>Pseudomonadota</taxon>
        <taxon>Gammaproteobacteria</taxon>
        <taxon>Alteromonadales</taxon>
        <taxon>Alteromonadaceae</taxon>
        <taxon>Catenovulum</taxon>
    </lineage>
</organism>
<dbReference type="STRING" id="1513271.XM47_13380"/>
<comment type="caution">
    <text evidence="3">The sequence shown here is derived from an EMBL/GenBank/DDBJ whole genome shotgun (WGS) entry which is preliminary data.</text>
</comment>
<dbReference type="EMBL" id="LAZL01000022">
    <property type="protein sequence ID" value="KMT64629.1"/>
    <property type="molecule type" value="Genomic_DNA"/>
</dbReference>
<evidence type="ECO:0000313" key="3">
    <source>
        <dbReference type="EMBL" id="KMT64629.1"/>
    </source>
</evidence>
<evidence type="ECO:0000313" key="4">
    <source>
        <dbReference type="Proteomes" id="UP000037600"/>
    </source>
</evidence>
<evidence type="ECO:0000256" key="1">
    <source>
        <dbReference type="SAM" id="SignalP"/>
    </source>
</evidence>
<dbReference type="InterPro" id="IPR013424">
    <property type="entry name" value="Ice-binding_C"/>
</dbReference>
<name>A0A0J8GTI9_9ALTE</name>
<proteinExistence type="predicted"/>
<dbReference type="Pfam" id="PF07589">
    <property type="entry name" value="PEP-CTERM"/>
    <property type="match status" value="1"/>
</dbReference>
<dbReference type="PATRIC" id="fig|1513271.3.peg.2746"/>
<reference evidence="3 4" key="1">
    <citation type="submission" date="2015-04" db="EMBL/GenBank/DDBJ databases">
        <title>Draft Genome Sequence of the Novel Agar-Digesting Marine Bacterium Q1.</title>
        <authorList>
            <person name="Li Y."/>
            <person name="Li D."/>
            <person name="Chen G."/>
            <person name="Du Z."/>
        </authorList>
    </citation>
    <scope>NUCLEOTIDE SEQUENCE [LARGE SCALE GENOMIC DNA]</scope>
    <source>
        <strain evidence="3 4">Q1</strain>
    </source>
</reference>
<dbReference type="AlphaFoldDB" id="A0A0J8GTI9"/>
<keyword evidence="1" id="KW-0732">Signal</keyword>
<dbReference type="Proteomes" id="UP000037600">
    <property type="component" value="Unassembled WGS sequence"/>
</dbReference>
<dbReference type="NCBIfam" id="TIGR02595">
    <property type="entry name" value="PEP_CTERM"/>
    <property type="match status" value="1"/>
</dbReference>
<keyword evidence="4" id="KW-1185">Reference proteome</keyword>
<feature type="signal peptide" evidence="1">
    <location>
        <begin position="1"/>
        <end position="22"/>
    </location>
</feature>
<feature type="chain" id="PRO_5005298966" description="Ice-binding protein C-terminal domain-containing protein" evidence="1">
    <location>
        <begin position="23"/>
        <end position="345"/>
    </location>
</feature>
<feature type="domain" description="Ice-binding protein C-terminal" evidence="2">
    <location>
        <begin position="321"/>
        <end position="343"/>
    </location>
</feature>
<gene>
    <name evidence="3" type="ORF">XM47_13380</name>
</gene>
<evidence type="ECO:0000259" key="2">
    <source>
        <dbReference type="Pfam" id="PF07589"/>
    </source>
</evidence>
<accession>A0A0J8GTI9</accession>
<dbReference type="OrthoDB" id="5787358at2"/>